<dbReference type="Pfam" id="PF03992">
    <property type="entry name" value="ABM"/>
    <property type="match status" value="1"/>
</dbReference>
<proteinExistence type="predicted"/>
<protein>
    <submittedName>
        <fullName evidence="2">Antibiotic biosynthesis monooxygenase</fullName>
    </submittedName>
</protein>
<accession>A0A316E6N3</accession>
<dbReference type="InterPro" id="IPR007138">
    <property type="entry name" value="ABM_dom"/>
</dbReference>
<dbReference type="RefSeq" id="WP_109743273.1">
    <property type="nucleotide sequence ID" value="NZ_QGGO01000012.1"/>
</dbReference>
<gene>
    <name evidence="2" type="ORF">LV89_02548</name>
</gene>
<dbReference type="AlphaFoldDB" id="A0A316E6N3"/>
<sequence length="93" mass="10829">MKYVLIIHEVEDYQAWKIIFDKAADIRKEAGEVSFQVLKYENDANKIVHFSVWTSHENAKNFFESPKLVQIRKEAGVKAPDFIYLDQLEAGIL</sequence>
<keyword evidence="2" id="KW-0560">Oxidoreductase</keyword>
<dbReference type="EMBL" id="QGGO01000012">
    <property type="protein sequence ID" value="PWK26377.1"/>
    <property type="molecule type" value="Genomic_DNA"/>
</dbReference>
<dbReference type="SUPFAM" id="SSF54909">
    <property type="entry name" value="Dimeric alpha+beta barrel"/>
    <property type="match status" value="1"/>
</dbReference>
<name>A0A316E6N3_9BACT</name>
<reference evidence="2 3" key="1">
    <citation type="submission" date="2018-05" db="EMBL/GenBank/DDBJ databases">
        <title>Genomic Encyclopedia of Archaeal and Bacterial Type Strains, Phase II (KMG-II): from individual species to whole genera.</title>
        <authorList>
            <person name="Goeker M."/>
        </authorList>
    </citation>
    <scope>NUCLEOTIDE SEQUENCE [LARGE SCALE GENOMIC DNA]</scope>
    <source>
        <strain evidence="2 3">DSM 22214</strain>
    </source>
</reference>
<dbReference type="OrthoDB" id="1329448at2"/>
<organism evidence="2 3">
    <name type="scientific">Arcicella aurantiaca</name>
    <dbReference type="NCBI Taxonomy" id="591202"/>
    <lineage>
        <taxon>Bacteria</taxon>
        <taxon>Pseudomonadati</taxon>
        <taxon>Bacteroidota</taxon>
        <taxon>Cytophagia</taxon>
        <taxon>Cytophagales</taxon>
        <taxon>Flectobacillaceae</taxon>
        <taxon>Arcicella</taxon>
    </lineage>
</organism>
<evidence type="ECO:0000259" key="1">
    <source>
        <dbReference type="Pfam" id="PF03992"/>
    </source>
</evidence>
<dbReference type="InterPro" id="IPR011008">
    <property type="entry name" value="Dimeric_a/b-barrel"/>
</dbReference>
<keyword evidence="2" id="KW-0503">Monooxygenase</keyword>
<dbReference type="Gene3D" id="3.30.70.100">
    <property type="match status" value="1"/>
</dbReference>
<evidence type="ECO:0000313" key="2">
    <source>
        <dbReference type="EMBL" id="PWK26377.1"/>
    </source>
</evidence>
<feature type="domain" description="ABM" evidence="1">
    <location>
        <begin position="19"/>
        <end position="71"/>
    </location>
</feature>
<keyword evidence="3" id="KW-1185">Reference proteome</keyword>
<dbReference type="Proteomes" id="UP000245489">
    <property type="component" value="Unassembled WGS sequence"/>
</dbReference>
<comment type="caution">
    <text evidence="2">The sequence shown here is derived from an EMBL/GenBank/DDBJ whole genome shotgun (WGS) entry which is preliminary data.</text>
</comment>
<dbReference type="GO" id="GO:0004497">
    <property type="term" value="F:monooxygenase activity"/>
    <property type="evidence" value="ECO:0007669"/>
    <property type="project" value="UniProtKB-KW"/>
</dbReference>
<evidence type="ECO:0000313" key="3">
    <source>
        <dbReference type="Proteomes" id="UP000245489"/>
    </source>
</evidence>